<dbReference type="InterPro" id="IPR012338">
    <property type="entry name" value="Beta-lactam/transpept-like"/>
</dbReference>
<dbReference type="InterPro" id="IPR036950">
    <property type="entry name" value="PBP_transglycosylase"/>
</dbReference>
<protein>
    <recommendedName>
        <fullName evidence="6">Penicillin-binding protein 1A</fullName>
        <ecNumber evidence="24">2.4.99.28</ecNumber>
        <ecNumber evidence="5">3.4.16.4</ecNumber>
    </recommendedName>
</protein>
<reference evidence="30 31" key="1">
    <citation type="journal article" date="2024" name="Chem. Sci.">
        <title>Discovery of megapolipeptins by genome mining of a Burkholderiales bacteria collection.</title>
        <authorList>
            <person name="Paulo B.S."/>
            <person name="Recchia M.J.J."/>
            <person name="Lee S."/>
            <person name="Fergusson C.H."/>
            <person name="Romanowski S.B."/>
            <person name="Hernandez A."/>
            <person name="Krull N."/>
            <person name="Liu D.Y."/>
            <person name="Cavanagh H."/>
            <person name="Bos A."/>
            <person name="Gray C.A."/>
            <person name="Murphy B.T."/>
            <person name="Linington R.G."/>
            <person name="Eustaquio A.S."/>
        </authorList>
    </citation>
    <scope>NUCLEOTIDE SEQUENCE [LARGE SCALE GENOMIC DNA]</scope>
    <source>
        <strain evidence="30 31">RL17-338-BIC-A</strain>
    </source>
</reference>
<feature type="domain" description="Penicillin-binding protein OB-like" evidence="29">
    <location>
        <begin position="337"/>
        <end position="441"/>
    </location>
</feature>
<keyword evidence="9" id="KW-0121">Carboxypeptidase</keyword>
<dbReference type="Pfam" id="PF00912">
    <property type="entry name" value="Transgly"/>
    <property type="match status" value="1"/>
</dbReference>
<evidence type="ECO:0000313" key="30">
    <source>
        <dbReference type="EMBL" id="MFM0639524.1"/>
    </source>
</evidence>
<proteinExistence type="inferred from homology"/>
<dbReference type="Pfam" id="PF17092">
    <property type="entry name" value="PCB_OB"/>
    <property type="match status" value="1"/>
</dbReference>
<dbReference type="InterPro" id="IPR050396">
    <property type="entry name" value="Glycosyltr_51/Transpeptidase"/>
</dbReference>
<evidence type="ECO:0000256" key="11">
    <source>
        <dbReference type="ARBA" id="ARBA00022676"/>
    </source>
</evidence>
<evidence type="ECO:0000256" key="15">
    <source>
        <dbReference type="ARBA" id="ARBA00022960"/>
    </source>
</evidence>
<dbReference type="Gene3D" id="3.40.710.10">
    <property type="entry name" value="DD-peptidase/beta-lactamase superfamily"/>
    <property type="match status" value="2"/>
</dbReference>
<keyword evidence="15" id="KW-0133">Cell shape</keyword>
<dbReference type="EMBL" id="JAQQCF010000021">
    <property type="protein sequence ID" value="MFM0639524.1"/>
    <property type="molecule type" value="Genomic_DNA"/>
</dbReference>
<dbReference type="InterPro" id="IPR001264">
    <property type="entry name" value="Glyco_trans_51"/>
</dbReference>
<comment type="similarity">
    <text evidence="4">In the N-terminal section; belongs to the glycosyltransferase 51 family.</text>
</comment>
<dbReference type="SUPFAM" id="SSF53955">
    <property type="entry name" value="Lysozyme-like"/>
    <property type="match status" value="1"/>
</dbReference>
<dbReference type="PANTHER" id="PTHR32282:SF27">
    <property type="entry name" value="PENICILLIN-BINDING PROTEIN 1A"/>
    <property type="match status" value="1"/>
</dbReference>
<evidence type="ECO:0000256" key="2">
    <source>
        <dbReference type="ARBA" id="ARBA00004752"/>
    </source>
</evidence>
<evidence type="ECO:0000256" key="20">
    <source>
        <dbReference type="ARBA" id="ARBA00023251"/>
    </source>
</evidence>
<evidence type="ECO:0000313" key="31">
    <source>
        <dbReference type="Proteomes" id="UP001629432"/>
    </source>
</evidence>
<keyword evidence="10" id="KW-0645">Protease</keyword>
<keyword evidence="18 26" id="KW-1133">Transmembrane helix</keyword>
<keyword evidence="11" id="KW-0328">Glycosyltransferase</keyword>
<evidence type="ECO:0000256" key="16">
    <source>
        <dbReference type="ARBA" id="ARBA00022968"/>
    </source>
</evidence>
<evidence type="ECO:0000256" key="5">
    <source>
        <dbReference type="ARBA" id="ARBA00012448"/>
    </source>
</evidence>
<keyword evidence="31" id="KW-1185">Reference proteome</keyword>
<keyword evidence="12" id="KW-0808">Transferase</keyword>
<evidence type="ECO:0000256" key="12">
    <source>
        <dbReference type="ARBA" id="ARBA00022679"/>
    </source>
</evidence>
<evidence type="ECO:0000256" key="13">
    <source>
        <dbReference type="ARBA" id="ARBA00022692"/>
    </source>
</evidence>
<evidence type="ECO:0000256" key="10">
    <source>
        <dbReference type="ARBA" id="ARBA00022670"/>
    </source>
</evidence>
<evidence type="ECO:0000256" key="26">
    <source>
        <dbReference type="SAM" id="Phobius"/>
    </source>
</evidence>
<keyword evidence="17" id="KW-0573">Peptidoglycan synthesis</keyword>
<keyword evidence="20" id="KW-0046">Antibiotic resistance</keyword>
<evidence type="ECO:0000256" key="21">
    <source>
        <dbReference type="ARBA" id="ARBA00023268"/>
    </source>
</evidence>
<name>A0ABW9DX50_9BURK</name>
<evidence type="ECO:0000256" key="8">
    <source>
        <dbReference type="ARBA" id="ARBA00022519"/>
    </source>
</evidence>
<comment type="catalytic activity">
    <reaction evidence="25">
        <text>[GlcNAc-(1-&gt;4)-Mur2Ac(oyl-L-Ala-gamma-D-Glu-L-Lys-D-Ala-D-Ala)](n)-di-trans,octa-cis-undecaprenyl diphosphate + beta-D-GlcNAc-(1-&gt;4)-Mur2Ac(oyl-L-Ala-gamma-D-Glu-L-Lys-D-Ala-D-Ala)-di-trans,octa-cis-undecaprenyl diphosphate = [GlcNAc-(1-&gt;4)-Mur2Ac(oyl-L-Ala-gamma-D-Glu-L-Lys-D-Ala-D-Ala)](n+1)-di-trans,octa-cis-undecaprenyl diphosphate + di-trans,octa-cis-undecaprenyl diphosphate + H(+)</text>
        <dbReference type="Rhea" id="RHEA:23708"/>
        <dbReference type="Rhea" id="RHEA-COMP:9602"/>
        <dbReference type="Rhea" id="RHEA-COMP:9603"/>
        <dbReference type="ChEBI" id="CHEBI:15378"/>
        <dbReference type="ChEBI" id="CHEBI:58405"/>
        <dbReference type="ChEBI" id="CHEBI:60033"/>
        <dbReference type="ChEBI" id="CHEBI:78435"/>
        <dbReference type="EC" id="2.4.99.28"/>
    </reaction>
</comment>
<accession>A0ABW9DX50</accession>
<comment type="catalytic activity">
    <reaction evidence="23">
        <text>Preferential cleavage: (Ac)2-L-Lys-D-Ala-|-D-Ala. Also transpeptidation of peptidyl-alanyl moieties that are N-acyl substituents of D-alanine.</text>
        <dbReference type="EC" id="3.4.16.4"/>
    </reaction>
</comment>
<dbReference type="Proteomes" id="UP001629432">
    <property type="component" value="Unassembled WGS sequence"/>
</dbReference>
<dbReference type="EC" id="3.4.16.4" evidence="5"/>
<evidence type="ECO:0000256" key="1">
    <source>
        <dbReference type="ARBA" id="ARBA00004249"/>
    </source>
</evidence>
<evidence type="ECO:0000256" key="24">
    <source>
        <dbReference type="ARBA" id="ARBA00044770"/>
    </source>
</evidence>
<comment type="subcellular location">
    <subcellularLocation>
        <location evidence="1">Cell inner membrane</location>
        <topology evidence="1">Single-pass type II membrane protein</topology>
    </subcellularLocation>
</comment>
<evidence type="ECO:0000256" key="9">
    <source>
        <dbReference type="ARBA" id="ARBA00022645"/>
    </source>
</evidence>
<evidence type="ECO:0000256" key="23">
    <source>
        <dbReference type="ARBA" id="ARBA00034000"/>
    </source>
</evidence>
<evidence type="ECO:0000256" key="25">
    <source>
        <dbReference type="ARBA" id="ARBA00049902"/>
    </source>
</evidence>
<evidence type="ECO:0000256" key="19">
    <source>
        <dbReference type="ARBA" id="ARBA00023136"/>
    </source>
</evidence>
<sequence length="799" mass="87504">MQSTSPTSPPPAPQKRKRPLWLKLIIGFVGLIVAGILCVLLVLGYALVVATPNLPSLDALTDYRPKVPLRIYTADHVLIGEFGEERRDIVHIQDVPDSLKKAVLAIEDARFYDHGGVDLTGIARAGFVALTNGHATQGASTITMQVARNFFLSSEKTYTRKIYEMLLAYKIESKLTKDQILEVYMNQIYLGQRAYGFASAARVYFGKDLKDLTLAESAMLAGLPKAPSAYNPVVNPKRAKIRQEYILQRMYELHYITQEQYEEASKQPLVVKGAGKEFSVHAEYVAEMVRQMMYAQYREEAYTRGLNVVTTIDSADQDVAYRALRKGLMDYERRHGYRGPEAFIDLPSDADDREQDIDDALLEHPDNGELIAAVVTAASPKQVQATFIDGNVATIQGDGLRFAQFALGTRAQPNQRVRPGAIIRLVKDDDGNWSITQLPQVEGAFVSVVPQDGAIRALVGGFDFNKNKFNHVTQAWRQPGSSFKPFIYSASLEKGLGPATVINDAPLFFSAAETGGQAWEPKNYGGGFDGPMTMRTALQKSKNLVSIRILNQIGTKYAQQYITRFGFDADRHPAYLPMALGAGLVTPLQMAGAFSVFANGGYRINPYLIAEVTDQRGIVVAHAQPLVAAQSAPHAIEPRNAYVMNSLLQSVAQRGTGAKTNVLKRTDLGGKTGTTNDSRDAWFAGYQHTLTAIAWIGYDNPRSLGDKETGGGLALPVWVEYMARALKGVPDYKMPMPDGVTELGSELYFDDFTPGHGFVATVGISQAALDADASGASAAAPQQVGEQEKQDIMNLFRGH</sequence>
<evidence type="ECO:0000259" key="27">
    <source>
        <dbReference type="Pfam" id="PF00905"/>
    </source>
</evidence>
<comment type="caution">
    <text evidence="30">The sequence shown here is derived from an EMBL/GenBank/DDBJ whole genome shotgun (WGS) entry which is preliminary data.</text>
</comment>
<evidence type="ECO:0000259" key="28">
    <source>
        <dbReference type="Pfam" id="PF00912"/>
    </source>
</evidence>
<keyword evidence="22" id="KW-0961">Cell wall biogenesis/degradation</keyword>
<keyword evidence="8" id="KW-0997">Cell inner membrane</keyword>
<dbReference type="RefSeq" id="WP_408236107.1">
    <property type="nucleotide sequence ID" value="NZ_JAQQCF010000021.1"/>
</dbReference>
<evidence type="ECO:0000256" key="22">
    <source>
        <dbReference type="ARBA" id="ARBA00023316"/>
    </source>
</evidence>
<keyword evidence="19 26" id="KW-0472">Membrane</keyword>
<dbReference type="Pfam" id="PF00905">
    <property type="entry name" value="Transpeptidase"/>
    <property type="match status" value="1"/>
</dbReference>
<evidence type="ECO:0000256" key="17">
    <source>
        <dbReference type="ARBA" id="ARBA00022984"/>
    </source>
</evidence>
<evidence type="ECO:0000256" key="7">
    <source>
        <dbReference type="ARBA" id="ARBA00022475"/>
    </source>
</evidence>
<feature type="domain" description="Glycosyl transferase family 51" evidence="28">
    <location>
        <begin position="78"/>
        <end position="250"/>
    </location>
</feature>
<dbReference type="SUPFAM" id="SSF56601">
    <property type="entry name" value="beta-lactamase/transpeptidase-like"/>
    <property type="match status" value="1"/>
</dbReference>
<gene>
    <name evidence="30" type="ORF">PQQ63_22820</name>
</gene>
<comment type="similarity">
    <text evidence="3">In the C-terminal section; belongs to the transpeptidase family.</text>
</comment>
<keyword evidence="21" id="KW-0511">Multifunctional enzyme</keyword>
<organism evidence="30 31">
    <name type="scientific">Paraburkholderia metrosideri</name>
    <dbReference type="NCBI Taxonomy" id="580937"/>
    <lineage>
        <taxon>Bacteria</taxon>
        <taxon>Pseudomonadati</taxon>
        <taxon>Pseudomonadota</taxon>
        <taxon>Betaproteobacteria</taxon>
        <taxon>Burkholderiales</taxon>
        <taxon>Burkholderiaceae</taxon>
        <taxon>Paraburkholderia</taxon>
    </lineage>
</organism>
<dbReference type="PANTHER" id="PTHR32282">
    <property type="entry name" value="BINDING PROTEIN TRANSPEPTIDASE, PUTATIVE-RELATED"/>
    <property type="match status" value="1"/>
</dbReference>
<keyword evidence="16" id="KW-0735">Signal-anchor</keyword>
<dbReference type="InterPro" id="IPR031376">
    <property type="entry name" value="PCB_OB"/>
</dbReference>
<evidence type="ECO:0000256" key="14">
    <source>
        <dbReference type="ARBA" id="ARBA00022801"/>
    </source>
</evidence>
<comment type="pathway">
    <text evidence="2">Cell wall biogenesis; peptidoglycan biosynthesis.</text>
</comment>
<dbReference type="NCBIfam" id="TIGR02074">
    <property type="entry name" value="PBP_1a_fam"/>
    <property type="match status" value="1"/>
</dbReference>
<evidence type="ECO:0000259" key="29">
    <source>
        <dbReference type="Pfam" id="PF17092"/>
    </source>
</evidence>
<dbReference type="InterPro" id="IPR001460">
    <property type="entry name" value="PCN-bd_Tpept"/>
</dbReference>
<keyword evidence="7" id="KW-1003">Cell membrane</keyword>
<keyword evidence="14" id="KW-0378">Hydrolase</keyword>
<dbReference type="Gene3D" id="1.10.3810.10">
    <property type="entry name" value="Biosynthetic peptidoglycan transglycosylase-like"/>
    <property type="match status" value="1"/>
</dbReference>
<feature type="domain" description="Penicillin-binding protein transpeptidase" evidence="27">
    <location>
        <begin position="443"/>
        <end position="689"/>
    </location>
</feature>
<dbReference type="InterPro" id="IPR023346">
    <property type="entry name" value="Lysozyme-like_dom_sf"/>
</dbReference>
<evidence type="ECO:0000256" key="3">
    <source>
        <dbReference type="ARBA" id="ARBA00007090"/>
    </source>
</evidence>
<dbReference type="EC" id="2.4.99.28" evidence="24"/>
<evidence type="ECO:0000256" key="18">
    <source>
        <dbReference type="ARBA" id="ARBA00022989"/>
    </source>
</evidence>
<evidence type="ECO:0000256" key="4">
    <source>
        <dbReference type="ARBA" id="ARBA00007739"/>
    </source>
</evidence>
<keyword evidence="13 26" id="KW-0812">Transmembrane</keyword>
<evidence type="ECO:0000256" key="6">
    <source>
        <dbReference type="ARBA" id="ARBA00018638"/>
    </source>
</evidence>
<feature type="transmembrane region" description="Helical" evidence="26">
    <location>
        <begin position="20"/>
        <end position="48"/>
    </location>
</feature>